<dbReference type="EMBL" id="MH191398">
    <property type="protein sequence ID" value="AWN08589.1"/>
    <property type="molecule type" value="Genomic_DNA"/>
</dbReference>
<feature type="coiled-coil region" evidence="1">
    <location>
        <begin position="37"/>
        <end position="64"/>
    </location>
</feature>
<accession>A0A2U8UWG1</accession>
<evidence type="ECO:0000313" key="3">
    <source>
        <dbReference type="EMBL" id="AWN08589.1"/>
    </source>
</evidence>
<sequence>MSNKVAFSNVVSRAQTKADNQICLIENMPITTNVGIILYADKRIKELEAQLAEYKAEFDDVSGETVHEESAEEAYRRGQAEVGYTK</sequence>
<feature type="compositionally biased region" description="Basic and acidic residues" evidence="2">
    <location>
        <begin position="65"/>
        <end position="79"/>
    </location>
</feature>
<protein>
    <submittedName>
        <fullName evidence="3">Uncharacterized protein</fullName>
    </submittedName>
</protein>
<evidence type="ECO:0000313" key="4">
    <source>
        <dbReference type="Proteomes" id="UP000246222"/>
    </source>
</evidence>
<keyword evidence="1" id="KW-0175">Coiled coil</keyword>
<name>A0A2U8UWG1_9CAUD</name>
<reference evidence="3 4" key="1">
    <citation type="submission" date="2018-04" db="EMBL/GenBank/DDBJ databases">
        <title>Phage therapy in agriculture - a green tech approach to combat plant pathogenic bacteria.</title>
        <authorList>
            <person name="Djurhuus A.M."/>
            <person name="Carstens A.B."/>
            <person name="Hansen L.H."/>
        </authorList>
    </citation>
    <scope>NUCLEOTIDE SEQUENCE [LARGE SCALE GENOMIC DNA]</scope>
</reference>
<evidence type="ECO:0000256" key="1">
    <source>
        <dbReference type="SAM" id="Coils"/>
    </source>
</evidence>
<proteinExistence type="predicted"/>
<dbReference type="GeneID" id="54992633"/>
<evidence type="ECO:0000256" key="2">
    <source>
        <dbReference type="SAM" id="MobiDB-lite"/>
    </source>
</evidence>
<organism evidence="3 4">
    <name type="scientific">Erwinia phage Faunus</name>
    <dbReference type="NCBI Taxonomy" id="2182346"/>
    <lineage>
        <taxon>Viruses</taxon>
        <taxon>Duplodnaviria</taxon>
        <taxon>Heunggongvirae</taxon>
        <taxon>Uroviricota</taxon>
        <taxon>Caudoviricetes</taxon>
        <taxon>Chaseviridae</taxon>
        <taxon>Cleopatravirinae</taxon>
        <taxon>Faunusvirus</taxon>
        <taxon>Faunusvirus faunus</taxon>
    </lineage>
</organism>
<dbReference type="RefSeq" id="YP_009802099.1">
    <property type="nucleotide sequence ID" value="NC_047978.1"/>
</dbReference>
<dbReference type="Proteomes" id="UP000246222">
    <property type="component" value="Segment"/>
</dbReference>
<keyword evidence="4" id="KW-1185">Reference proteome</keyword>
<dbReference type="KEGG" id="vg:54992633"/>
<feature type="region of interest" description="Disordered" evidence="2">
    <location>
        <begin position="65"/>
        <end position="86"/>
    </location>
</feature>